<reference evidence="2 3" key="1">
    <citation type="journal article" date="2014" name="PLoS Genet.">
        <title>Phylogenetically driven sequencing of extremely halophilic archaea reveals strategies for static and dynamic osmo-response.</title>
        <authorList>
            <person name="Becker E.A."/>
            <person name="Seitzer P.M."/>
            <person name="Tritt A."/>
            <person name="Larsen D."/>
            <person name="Krusor M."/>
            <person name="Yao A.I."/>
            <person name="Wu D."/>
            <person name="Madern D."/>
            <person name="Eisen J.A."/>
            <person name="Darling A.E."/>
            <person name="Facciotti M.T."/>
        </authorList>
    </citation>
    <scope>NUCLEOTIDE SEQUENCE [LARGE SCALE GENOMIC DNA]</scope>
    <source>
        <strain evidence="3">ATCC 33959 / DSM 4427 / JCM 8863 / NBRC 102184 / NCIMB 2188 / Ma 2.38</strain>
    </source>
</reference>
<dbReference type="InterPro" id="IPR000914">
    <property type="entry name" value="SBP_5_dom"/>
</dbReference>
<dbReference type="Gene3D" id="3.10.105.10">
    <property type="entry name" value="Dipeptide-binding Protein, Domain 3"/>
    <property type="match status" value="1"/>
</dbReference>
<dbReference type="SUPFAM" id="SSF53850">
    <property type="entry name" value="Periplasmic binding protein-like II"/>
    <property type="match status" value="1"/>
</dbReference>
<protein>
    <submittedName>
        <fullName evidence="2">Family 5 extracellular solute-binding protein</fullName>
    </submittedName>
</protein>
<dbReference type="AlphaFoldDB" id="M0GXK7"/>
<dbReference type="EMBL" id="AOLJ01000027">
    <property type="protein sequence ID" value="ELZ76308.1"/>
    <property type="molecule type" value="Genomic_DNA"/>
</dbReference>
<gene>
    <name evidence="2" type="ORF">C454_18464</name>
</gene>
<dbReference type="PANTHER" id="PTHR30290">
    <property type="entry name" value="PERIPLASMIC BINDING COMPONENT OF ABC TRANSPORTER"/>
    <property type="match status" value="1"/>
</dbReference>
<evidence type="ECO:0000313" key="2">
    <source>
        <dbReference type="EMBL" id="ELZ76308.1"/>
    </source>
</evidence>
<dbReference type="GO" id="GO:1904680">
    <property type="term" value="F:peptide transmembrane transporter activity"/>
    <property type="evidence" value="ECO:0007669"/>
    <property type="project" value="TreeGrafter"/>
</dbReference>
<dbReference type="GO" id="GO:0015833">
    <property type="term" value="P:peptide transport"/>
    <property type="evidence" value="ECO:0007669"/>
    <property type="project" value="TreeGrafter"/>
</dbReference>
<name>M0GXK7_HALGM</name>
<proteinExistence type="predicted"/>
<organism evidence="2 3">
    <name type="scientific">Haloferax gibbonsii (strain ATCC 33959 / DSM 4427 / JCM 8863 / NBRC 102184 / NCIMB 2188 / Ma 2.38)</name>
    <dbReference type="NCBI Taxonomy" id="1227459"/>
    <lineage>
        <taxon>Archaea</taxon>
        <taxon>Methanobacteriati</taxon>
        <taxon>Methanobacteriota</taxon>
        <taxon>Stenosarchaea group</taxon>
        <taxon>Halobacteria</taxon>
        <taxon>Halobacteriales</taxon>
        <taxon>Haloferacaceae</taxon>
        <taxon>Haloferax</taxon>
    </lineage>
</organism>
<evidence type="ECO:0000313" key="3">
    <source>
        <dbReference type="Proteomes" id="UP000011571"/>
    </source>
</evidence>
<dbReference type="InterPro" id="IPR039424">
    <property type="entry name" value="SBP_5"/>
</dbReference>
<dbReference type="Pfam" id="PF00496">
    <property type="entry name" value="SBP_bac_5"/>
    <property type="match status" value="1"/>
</dbReference>
<keyword evidence="3" id="KW-1185">Reference proteome</keyword>
<feature type="domain" description="Solute-binding protein family 5" evidence="1">
    <location>
        <begin position="39"/>
        <end position="437"/>
    </location>
</feature>
<sequence length="568" mass="65005">MNTRPDQVNYNPFGKQAMGPLAKIVFEIGAKWYPDEEKWVPLLIEDWEYPSTIAQGETVQFNLHPDTTWVNGDPYTAQDFVGQMHWRKENNDSVWEFIEGVEQTGDHTVEMTFAQKIDTRLFENALIGMGDAPTVWNFKYDVYSDYLERLQDASGSKERNAILQEVSNLNFSLDEAMEKGLANGPFKPKQASATKLILEKNEDYTNPHITADDLNFNLIEGLPIDSPQKKLRSLRNNEADSLHNTAFTSAQSDQVPDHYEGLTYFTHSGGAFCFNCRREPFDNRKVRWALSNVWRAGHATLMQNLPLSDKNKDTVPFSAGMSGPLVEKWLGDRKDDYMHFDGGTERAAELLRGEGFTKENGKWYKPDGEQFTITFKGASFHSNRTQTGAQLLTDFGIETKALVQEPTTWFSKTTANRDYDITNWWVGQSVAIPYQGLFGTLVNSAWVTAYPLGVESVSSWEGESTSEFIVKVPPIGEPEGEPREVNIKERLSKLAAAQTEDEKRPHIQEIAWVWNWMDTYWGPWLLYLASEYYDTKDWQWKDKEDPMMKAPTVQDWPLRLGYPKAKTK</sequence>
<dbReference type="Gene3D" id="3.40.190.10">
    <property type="entry name" value="Periplasmic binding protein-like II"/>
    <property type="match status" value="1"/>
</dbReference>
<evidence type="ECO:0000259" key="1">
    <source>
        <dbReference type="Pfam" id="PF00496"/>
    </source>
</evidence>
<accession>M0GXK7</accession>
<dbReference type="PATRIC" id="fig|1227459.3.peg.3636"/>
<dbReference type="Proteomes" id="UP000011571">
    <property type="component" value="Unassembled WGS sequence"/>
</dbReference>
<comment type="caution">
    <text evidence="2">The sequence shown here is derived from an EMBL/GenBank/DDBJ whole genome shotgun (WGS) entry which is preliminary data.</text>
</comment>